<dbReference type="Proteomes" id="UP001595457">
    <property type="component" value="Unassembled WGS sequence"/>
</dbReference>
<dbReference type="PANTHER" id="PTHR48100">
    <property type="entry name" value="BROAD-SPECIFICITY PHOSPHATASE YOR283W-RELATED"/>
    <property type="match status" value="1"/>
</dbReference>
<comment type="caution">
    <text evidence="1">The sequence shown here is derived from an EMBL/GenBank/DDBJ whole genome shotgun (WGS) entry which is preliminary data.</text>
</comment>
<dbReference type="SMART" id="SM00855">
    <property type="entry name" value="PGAM"/>
    <property type="match status" value="1"/>
</dbReference>
<dbReference type="CDD" id="cd07067">
    <property type="entry name" value="HP_PGM_like"/>
    <property type="match status" value="1"/>
</dbReference>
<dbReference type="InterPro" id="IPR050275">
    <property type="entry name" value="PGM_Phosphatase"/>
</dbReference>
<gene>
    <name evidence="1" type="primary">sixA</name>
    <name evidence="1" type="ORF">ACFOJE_08850</name>
</gene>
<accession>A0ABV7AS48</accession>
<dbReference type="Gene3D" id="3.40.50.1240">
    <property type="entry name" value="Phosphoglycerate mutase-like"/>
    <property type="match status" value="1"/>
</dbReference>
<organism evidence="1 2">
    <name type="scientific">Azotobacter bryophylli</name>
    <dbReference type="NCBI Taxonomy" id="1986537"/>
    <lineage>
        <taxon>Bacteria</taxon>
        <taxon>Pseudomonadati</taxon>
        <taxon>Pseudomonadota</taxon>
        <taxon>Gammaproteobacteria</taxon>
        <taxon>Pseudomonadales</taxon>
        <taxon>Pseudomonadaceae</taxon>
        <taxon>Azotobacter</taxon>
    </lineage>
</organism>
<evidence type="ECO:0000313" key="2">
    <source>
        <dbReference type="Proteomes" id="UP001595457"/>
    </source>
</evidence>
<dbReference type="Pfam" id="PF00300">
    <property type="entry name" value="His_Phos_1"/>
    <property type="match status" value="1"/>
</dbReference>
<dbReference type="EMBL" id="JBHRSJ010000016">
    <property type="protein sequence ID" value="MFC2972314.1"/>
    <property type="molecule type" value="Genomic_DNA"/>
</dbReference>
<proteinExistence type="predicted"/>
<protein>
    <submittedName>
        <fullName evidence="1">Phosphohistidine phosphatase SixA</fullName>
    </submittedName>
</protein>
<dbReference type="SUPFAM" id="SSF53254">
    <property type="entry name" value="Phosphoglycerate mutase-like"/>
    <property type="match status" value="1"/>
</dbReference>
<evidence type="ECO:0000313" key="1">
    <source>
        <dbReference type="EMBL" id="MFC2972314.1"/>
    </source>
</evidence>
<name>A0ABV7AS48_9GAMM</name>
<dbReference type="NCBIfam" id="TIGR00249">
    <property type="entry name" value="sixA"/>
    <property type="match status" value="1"/>
</dbReference>
<keyword evidence="2" id="KW-1185">Reference proteome</keyword>
<dbReference type="InterPro" id="IPR013078">
    <property type="entry name" value="His_Pase_superF_clade-1"/>
</dbReference>
<reference evidence="2" key="1">
    <citation type="journal article" date="2019" name="Int. J. Syst. Evol. Microbiol.">
        <title>The Global Catalogue of Microorganisms (GCM) 10K type strain sequencing project: providing services to taxonomists for standard genome sequencing and annotation.</title>
        <authorList>
            <consortium name="The Broad Institute Genomics Platform"/>
            <consortium name="The Broad Institute Genome Sequencing Center for Infectious Disease"/>
            <person name="Wu L."/>
            <person name="Ma J."/>
        </authorList>
    </citation>
    <scope>NUCLEOTIDE SEQUENCE [LARGE SCALE GENOMIC DNA]</scope>
    <source>
        <strain evidence="2">KCTC 62195</strain>
    </source>
</reference>
<dbReference type="RefSeq" id="WP_377813956.1">
    <property type="nucleotide sequence ID" value="NZ_JBHRSJ010000016.1"/>
</dbReference>
<dbReference type="InterPro" id="IPR004449">
    <property type="entry name" value="SixA"/>
</dbReference>
<dbReference type="InterPro" id="IPR029033">
    <property type="entry name" value="His_PPase_superfam"/>
</dbReference>
<sequence length="154" mass="16831">MKLWLLRHGQAEWLARTDAERPLTAHGREEVRSMAARLAARPLRTILASPYVRARQTAELVREAFGGCPELVIVDWLMPERDLQQALDQLAARDEEELLLVGHQPLIGALTGMLVHGHQQSPVPMATAALAELDGELPLAGAMSLTALHQPGAD</sequence>